<dbReference type="InterPro" id="IPR041916">
    <property type="entry name" value="Anti_sigma_zinc_sf"/>
</dbReference>
<keyword evidence="5 7" id="KW-0472">Membrane</keyword>
<evidence type="ECO:0000256" key="7">
    <source>
        <dbReference type="SAM" id="Phobius"/>
    </source>
</evidence>
<organism evidence="9 10">
    <name type="scientific">Kitasatospora arboriphila</name>
    <dbReference type="NCBI Taxonomy" id="258052"/>
    <lineage>
        <taxon>Bacteria</taxon>
        <taxon>Bacillati</taxon>
        <taxon>Actinomycetota</taxon>
        <taxon>Actinomycetes</taxon>
        <taxon>Kitasatosporales</taxon>
        <taxon>Streptomycetaceae</taxon>
        <taxon>Kitasatospora</taxon>
    </lineage>
</organism>
<keyword evidence="2 7" id="KW-0812">Transmembrane</keyword>
<dbReference type="InterPro" id="IPR051474">
    <property type="entry name" value="Anti-sigma-K/W_factor"/>
</dbReference>
<sequence length="224" mass="22811">MTSHHGQHVDVGAYILGVLDPEDLEAFEQHLAGCAVCAAEIDELSGVAPLLAELAEAGPVAAPPSPQLLDRLVGEVSATRRRNRVRRLALVAAAAVLVVGGPLATLAATSGETHTPPAATAQFAATDPGTGVSAQVGVEPKKWGSSISLSLSHVSGPQVCDLVAVSRTGERQTVTTWSVPPTGYGTDALQTTGGAALAPGDIDHFEVRTLDGNHLLVSVPAKTA</sequence>
<dbReference type="Proteomes" id="UP001499987">
    <property type="component" value="Unassembled WGS sequence"/>
</dbReference>
<evidence type="ECO:0000256" key="6">
    <source>
        <dbReference type="ARBA" id="ARBA00023163"/>
    </source>
</evidence>
<proteinExistence type="predicted"/>
<dbReference type="Gene3D" id="1.10.10.1320">
    <property type="entry name" value="Anti-sigma factor, zinc-finger domain"/>
    <property type="match status" value="1"/>
</dbReference>
<feature type="transmembrane region" description="Helical" evidence="7">
    <location>
        <begin position="88"/>
        <end position="108"/>
    </location>
</feature>
<keyword evidence="3 7" id="KW-1133">Transmembrane helix</keyword>
<evidence type="ECO:0000256" key="2">
    <source>
        <dbReference type="ARBA" id="ARBA00022692"/>
    </source>
</evidence>
<dbReference type="EMBL" id="BAAALD010000003">
    <property type="protein sequence ID" value="GAA1070016.1"/>
    <property type="molecule type" value="Genomic_DNA"/>
</dbReference>
<evidence type="ECO:0000259" key="8">
    <source>
        <dbReference type="Pfam" id="PF13490"/>
    </source>
</evidence>
<evidence type="ECO:0000256" key="1">
    <source>
        <dbReference type="ARBA" id="ARBA00004167"/>
    </source>
</evidence>
<accession>A0ABN1T9H4</accession>
<keyword evidence="6" id="KW-0804">Transcription</keyword>
<keyword evidence="4" id="KW-0805">Transcription regulation</keyword>
<protein>
    <submittedName>
        <fullName evidence="9">Anti-sigma U factor RsuA</fullName>
    </submittedName>
</protein>
<name>A0ABN1T9H4_9ACTN</name>
<dbReference type="Pfam" id="PF13490">
    <property type="entry name" value="zf-HC2"/>
    <property type="match status" value="1"/>
</dbReference>
<comment type="subcellular location">
    <subcellularLocation>
        <location evidence="1">Membrane</location>
        <topology evidence="1">Single-pass membrane protein</topology>
    </subcellularLocation>
</comment>
<evidence type="ECO:0000256" key="5">
    <source>
        <dbReference type="ARBA" id="ARBA00023136"/>
    </source>
</evidence>
<gene>
    <name evidence="9" type="primary">rsuA</name>
    <name evidence="9" type="ORF">GCM10009663_04880</name>
</gene>
<dbReference type="InterPro" id="IPR027383">
    <property type="entry name" value="Znf_put"/>
</dbReference>
<evidence type="ECO:0000313" key="9">
    <source>
        <dbReference type="EMBL" id="GAA1070016.1"/>
    </source>
</evidence>
<feature type="domain" description="Putative zinc-finger" evidence="8">
    <location>
        <begin position="11"/>
        <end position="38"/>
    </location>
</feature>
<evidence type="ECO:0000313" key="10">
    <source>
        <dbReference type="Proteomes" id="UP001499987"/>
    </source>
</evidence>
<dbReference type="PANTHER" id="PTHR37461:SF1">
    <property type="entry name" value="ANTI-SIGMA-K FACTOR RSKA"/>
    <property type="match status" value="1"/>
</dbReference>
<dbReference type="RefSeq" id="WP_344621761.1">
    <property type="nucleotide sequence ID" value="NZ_BAAALD010000003.1"/>
</dbReference>
<comment type="caution">
    <text evidence="9">The sequence shown here is derived from an EMBL/GenBank/DDBJ whole genome shotgun (WGS) entry which is preliminary data.</text>
</comment>
<dbReference type="PANTHER" id="PTHR37461">
    <property type="entry name" value="ANTI-SIGMA-K FACTOR RSKA"/>
    <property type="match status" value="1"/>
</dbReference>
<evidence type="ECO:0000256" key="4">
    <source>
        <dbReference type="ARBA" id="ARBA00023015"/>
    </source>
</evidence>
<keyword evidence="10" id="KW-1185">Reference proteome</keyword>
<evidence type="ECO:0000256" key="3">
    <source>
        <dbReference type="ARBA" id="ARBA00022989"/>
    </source>
</evidence>
<reference evidence="9 10" key="1">
    <citation type="journal article" date="2019" name="Int. J. Syst. Evol. Microbiol.">
        <title>The Global Catalogue of Microorganisms (GCM) 10K type strain sequencing project: providing services to taxonomists for standard genome sequencing and annotation.</title>
        <authorList>
            <consortium name="The Broad Institute Genomics Platform"/>
            <consortium name="The Broad Institute Genome Sequencing Center for Infectious Disease"/>
            <person name="Wu L."/>
            <person name="Ma J."/>
        </authorList>
    </citation>
    <scope>NUCLEOTIDE SEQUENCE [LARGE SCALE GENOMIC DNA]</scope>
    <source>
        <strain evidence="9 10">JCM 13002</strain>
    </source>
</reference>